<dbReference type="Gene3D" id="2.30.110.10">
    <property type="entry name" value="Electron Transport, Fmn-binding Protein, Chain A"/>
    <property type="match status" value="1"/>
</dbReference>
<dbReference type="EMBL" id="JAHXRI010000006">
    <property type="protein sequence ID" value="MBZ1349923.1"/>
    <property type="molecule type" value="Genomic_DNA"/>
</dbReference>
<dbReference type="PANTHER" id="PTHR35802">
    <property type="entry name" value="PROTEASE SYNTHASE AND SPORULATION PROTEIN PAI 2"/>
    <property type="match status" value="1"/>
</dbReference>
<dbReference type="SUPFAM" id="SSF50475">
    <property type="entry name" value="FMN-binding split barrel"/>
    <property type="match status" value="1"/>
</dbReference>
<gene>
    <name evidence="1" type="ORF">KZZ10_04630</name>
</gene>
<proteinExistence type="predicted"/>
<accession>A0A953T163</accession>
<dbReference type="Pfam" id="PF04299">
    <property type="entry name" value="FMN_bind_2"/>
    <property type="match status" value="1"/>
</dbReference>
<dbReference type="PIRSF" id="PIRSF010372">
    <property type="entry name" value="PaiB"/>
    <property type="match status" value="1"/>
</dbReference>
<reference evidence="1" key="1">
    <citation type="submission" date="2021-07" db="EMBL/GenBank/DDBJ databases">
        <title>New genus and species of the family Alcaligenaceae.</title>
        <authorList>
            <person name="Hahn M.W."/>
        </authorList>
    </citation>
    <scope>NUCLEOTIDE SEQUENCE</scope>
    <source>
        <strain evidence="1">LF4-65</strain>
    </source>
</reference>
<keyword evidence="2" id="KW-1185">Reference proteome</keyword>
<dbReference type="InterPro" id="IPR007396">
    <property type="entry name" value="TR_PAI2-type"/>
</dbReference>
<evidence type="ECO:0000313" key="2">
    <source>
        <dbReference type="Proteomes" id="UP000739565"/>
    </source>
</evidence>
<dbReference type="PANTHER" id="PTHR35802:SF1">
    <property type="entry name" value="PROTEASE SYNTHASE AND SPORULATION PROTEIN PAI 2"/>
    <property type="match status" value="1"/>
</dbReference>
<name>A0A953T163_9BURK</name>
<comment type="caution">
    <text evidence="1">The sequence shown here is derived from an EMBL/GenBank/DDBJ whole genome shotgun (WGS) entry which is preliminary data.</text>
</comment>
<dbReference type="RefSeq" id="WP_259660334.1">
    <property type="nucleotide sequence ID" value="NZ_JAHXRI010000006.1"/>
</dbReference>
<evidence type="ECO:0000313" key="1">
    <source>
        <dbReference type="EMBL" id="MBZ1349923.1"/>
    </source>
</evidence>
<dbReference type="InterPro" id="IPR012349">
    <property type="entry name" value="Split_barrel_FMN-bd"/>
</dbReference>
<sequence length="216" mass="23577">MYNPKHFEQDDLGVVSELIAHFPLGVLVTTQNGALEADHIPFLLEGDLAAGAKLIGHVAKSNPVWQAASTDAEWMVIFQGPSAYISPNWYPSKQVHHEVVPTYNYAVAHIYGKLSVSHDAQTKLEVVDQLTASMEAGRTAPWQVLDAPAGYLDKMLEAIVAIELSVTRVQAKWKISQNREDRDRLGAAKGLANETSSPTAAYMARMVEAKTGIGRP</sequence>
<dbReference type="Proteomes" id="UP000739565">
    <property type="component" value="Unassembled WGS sequence"/>
</dbReference>
<protein>
    <submittedName>
        <fullName evidence="1">FMN-binding negative transcriptional regulator</fullName>
    </submittedName>
</protein>
<organism evidence="1 2">
    <name type="scientific">Zwartia hollandica</name>
    <dbReference type="NCBI Taxonomy" id="324606"/>
    <lineage>
        <taxon>Bacteria</taxon>
        <taxon>Pseudomonadati</taxon>
        <taxon>Pseudomonadota</taxon>
        <taxon>Betaproteobacteria</taxon>
        <taxon>Burkholderiales</taxon>
        <taxon>Alcaligenaceae</taxon>
        <taxon>Zwartia</taxon>
    </lineage>
</organism>
<dbReference type="AlphaFoldDB" id="A0A953T163"/>